<dbReference type="RefSeq" id="WP_188025974.1">
    <property type="nucleotide sequence ID" value="NZ_JACHGR010000003.1"/>
</dbReference>
<accession>A0A841GL39</accession>
<reference evidence="2 3" key="1">
    <citation type="submission" date="2020-08" db="EMBL/GenBank/DDBJ databases">
        <title>Genomic Encyclopedia of Type Strains, Phase IV (KMG-IV): sequencing the most valuable type-strain genomes for metagenomic binning, comparative biology and taxonomic classification.</title>
        <authorList>
            <person name="Goeker M."/>
        </authorList>
    </citation>
    <scope>NUCLEOTIDE SEQUENCE [LARGE SCALE GENOMIC DNA]</scope>
    <source>
        <strain evidence="2 3">DSM 22975</strain>
    </source>
</reference>
<proteinExistence type="predicted"/>
<keyword evidence="1" id="KW-0732">Signal</keyword>
<dbReference type="PROSITE" id="PS51257">
    <property type="entry name" value="PROKAR_LIPOPROTEIN"/>
    <property type="match status" value="1"/>
</dbReference>
<gene>
    <name evidence="2" type="ORF">HNR75_001084</name>
</gene>
<dbReference type="Proteomes" id="UP000585721">
    <property type="component" value="Unassembled WGS sequence"/>
</dbReference>
<feature type="signal peptide" evidence="1">
    <location>
        <begin position="1"/>
        <end position="22"/>
    </location>
</feature>
<comment type="caution">
    <text evidence="2">The sequence shown here is derived from an EMBL/GenBank/DDBJ whole genome shotgun (WGS) entry which is preliminary data.</text>
</comment>
<organism evidence="2 3">
    <name type="scientific">Tolumonas osonensis</name>
    <dbReference type="NCBI Taxonomy" id="675874"/>
    <lineage>
        <taxon>Bacteria</taxon>
        <taxon>Pseudomonadati</taxon>
        <taxon>Pseudomonadota</taxon>
        <taxon>Gammaproteobacteria</taxon>
        <taxon>Aeromonadales</taxon>
        <taxon>Aeromonadaceae</taxon>
        <taxon>Tolumonas</taxon>
    </lineage>
</organism>
<protein>
    <recommendedName>
        <fullName evidence="4">DUF4468 domain-containing protein</fullName>
    </recommendedName>
</protein>
<evidence type="ECO:0000313" key="2">
    <source>
        <dbReference type="EMBL" id="MBB6055202.1"/>
    </source>
</evidence>
<evidence type="ECO:0000256" key="1">
    <source>
        <dbReference type="SAM" id="SignalP"/>
    </source>
</evidence>
<feature type="chain" id="PRO_5032933754" description="DUF4468 domain-containing protein" evidence="1">
    <location>
        <begin position="23"/>
        <end position="166"/>
    </location>
</feature>
<dbReference type="AlphaFoldDB" id="A0A841GL39"/>
<name>A0A841GL39_9GAMM</name>
<sequence length="166" mass="17573">MNKTLGCIGVSMVLLLAGCSGSSGVSEQYRYTPPTAVPVQTSTEVNVPYDLLWGRAQRWLAEKGFEGQGEVTGGVLSASQESYVDGLKYLDCGKGGSRVSIEQPAVKINLMITQNADKSVASINLKGTTTVSYLEGNGEKVAAPSVTPVCVSNGQLETDFLSYINR</sequence>
<keyword evidence="3" id="KW-1185">Reference proteome</keyword>
<evidence type="ECO:0008006" key="4">
    <source>
        <dbReference type="Google" id="ProtNLM"/>
    </source>
</evidence>
<evidence type="ECO:0000313" key="3">
    <source>
        <dbReference type="Proteomes" id="UP000585721"/>
    </source>
</evidence>
<dbReference type="EMBL" id="JACHGR010000003">
    <property type="protein sequence ID" value="MBB6055202.1"/>
    <property type="molecule type" value="Genomic_DNA"/>
</dbReference>